<evidence type="ECO:0000313" key="3">
    <source>
        <dbReference type="Proteomes" id="UP001549099"/>
    </source>
</evidence>
<comment type="caution">
    <text evidence="2">The sequence shown here is derived from an EMBL/GenBank/DDBJ whole genome shotgun (WGS) entry which is preliminary data.</text>
</comment>
<proteinExistence type="predicted"/>
<keyword evidence="1" id="KW-0812">Transmembrane</keyword>
<reference evidence="2 3" key="1">
    <citation type="submission" date="2024-06" db="EMBL/GenBank/DDBJ databases">
        <title>Genomic Encyclopedia of Type Strains, Phase IV (KMG-IV): sequencing the most valuable type-strain genomes for metagenomic binning, comparative biology and taxonomic classification.</title>
        <authorList>
            <person name="Goeker M."/>
        </authorList>
    </citation>
    <scope>NUCLEOTIDE SEQUENCE [LARGE SCALE GENOMIC DNA]</scope>
    <source>
        <strain evidence="2 3">DSM 26128</strain>
    </source>
</reference>
<feature type="transmembrane region" description="Helical" evidence="1">
    <location>
        <begin position="41"/>
        <end position="59"/>
    </location>
</feature>
<protein>
    <recommendedName>
        <fullName evidence="4">DUF4030 domain-containing protein</fullName>
    </recommendedName>
</protein>
<evidence type="ECO:0000256" key="1">
    <source>
        <dbReference type="SAM" id="Phobius"/>
    </source>
</evidence>
<dbReference type="Proteomes" id="UP001549099">
    <property type="component" value="Unassembled WGS sequence"/>
</dbReference>
<keyword evidence="1" id="KW-1133">Transmembrane helix</keyword>
<gene>
    <name evidence="2" type="ORF">ABID49_001420</name>
</gene>
<keyword evidence="3" id="KW-1185">Reference proteome</keyword>
<organism evidence="2 3">
    <name type="scientific">Bhargavaea ullalensis</name>
    <dbReference type="NCBI Taxonomy" id="1265685"/>
    <lineage>
        <taxon>Bacteria</taxon>
        <taxon>Bacillati</taxon>
        <taxon>Bacillota</taxon>
        <taxon>Bacilli</taxon>
        <taxon>Bacillales</taxon>
        <taxon>Caryophanaceae</taxon>
        <taxon>Bhargavaea</taxon>
    </lineage>
</organism>
<keyword evidence="1" id="KW-0472">Membrane</keyword>
<evidence type="ECO:0000313" key="2">
    <source>
        <dbReference type="EMBL" id="MET3575515.1"/>
    </source>
</evidence>
<sequence>MDEQLRELEDELKITNQSKDRLRSEIVRSAHEVKKRNLSRFGWIAAAACVLFLITSPFYSSTMASIAGKILPVSITPSSPEDQHTIGLTSDLFKLIEKEGYMANSVGVTPSPYTIEVSLALKDSTLKQATDDLEPKIMSYLYENGYDKYELKLTEGTVASSDDQEDEITLYDQVREIVKEVFAAYGYAEEADFELAGLNKTWFSNIVTINMPDHIKEPNEIVSEIEKEIDARNLDVKDIEVNTFNLEHRQQDDRWASIASDIYEAMAGKSTYQLTGVSYKVKKGHTYVSIKTELERPPSEEISREIELAIQEYLALPEINERIQNDNYTIRLSLKNEKPFIELSN</sequence>
<accession>A0ABV2GB61</accession>
<dbReference type="RefSeq" id="WP_354196732.1">
    <property type="nucleotide sequence ID" value="NZ_JBEPLW010000008.1"/>
</dbReference>
<dbReference type="EMBL" id="JBEPLW010000008">
    <property type="protein sequence ID" value="MET3575515.1"/>
    <property type="molecule type" value="Genomic_DNA"/>
</dbReference>
<name>A0ABV2GB61_9BACL</name>
<evidence type="ECO:0008006" key="4">
    <source>
        <dbReference type="Google" id="ProtNLM"/>
    </source>
</evidence>